<dbReference type="EMBL" id="KX443400">
    <property type="protein sequence ID" value="ARX59970.1"/>
    <property type="molecule type" value="Genomic_DNA"/>
</dbReference>
<geneLocation type="plasmid" evidence="3">
    <name>pVAPN1557</name>
</geneLocation>
<reference evidence="3" key="1">
    <citation type="journal article" date="2017" name="Genome Biol. Evol.">
        <title>Comparative Genomics of Rhodococcus equi Virulence Plasmids Indicates Host-Driven Evolution of the vap Pathogenicity Island.</title>
        <authorList>
            <person name="MacArthur I."/>
            <person name="Anastasi E."/>
            <person name="Alvarez S."/>
            <person name="Scortti M."/>
            <person name="Vazquez-Boland J.A."/>
        </authorList>
    </citation>
    <scope>NUCLEOTIDE SEQUENCE</scope>
    <source>
        <strain evidence="2">PAM1354</strain>
        <strain evidence="3">PAM1557</strain>
        <strain evidence="4">PAM1572</strain>
        <plasmid evidence="2">pVAPN1354</plasmid>
        <plasmid evidence="3">pVAPN1557</plasmid>
        <plasmid evidence="4">pVAPN1572</plasmid>
    </source>
</reference>
<geneLocation type="plasmid" evidence="2">
    <name>pVAPN1354</name>
</geneLocation>
<proteinExistence type="predicted"/>
<name>A0A1Z1UWW3_RHOHA</name>
<dbReference type="EMBL" id="KX443399">
    <property type="protein sequence ID" value="ARX59823.1"/>
    <property type="molecule type" value="Genomic_DNA"/>
</dbReference>
<evidence type="ECO:0000313" key="4">
    <source>
        <dbReference type="EMBL" id="ARX60113.1"/>
    </source>
</evidence>
<dbReference type="AlphaFoldDB" id="A0A1Z1UWW3"/>
<organism evidence="3">
    <name type="scientific">Rhodococcus hoagii</name>
    <name type="common">Corynebacterium equii</name>
    <dbReference type="NCBI Taxonomy" id="43767"/>
    <lineage>
        <taxon>Bacteria</taxon>
        <taxon>Bacillati</taxon>
        <taxon>Actinomycetota</taxon>
        <taxon>Actinomycetes</taxon>
        <taxon>Mycobacteriales</taxon>
        <taxon>Nocardiaceae</taxon>
        <taxon>Prescottella</taxon>
    </lineage>
</organism>
<keyword evidence="3" id="KW-0614">Plasmid</keyword>
<protein>
    <submittedName>
        <fullName evidence="3">Uncharacterized protein</fullName>
    </submittedName>
</protein>
<sequence length="48" mass="5249">MGRSLWANNPWSTAPACKESATAFVERSPPTSDTRKKAAILHDNLHAI</sequence>
<gene>
    <name evidence="2" type="ORF">pVAPN1354_0741</name>
    <name evidence="3" type="ORF">pVAPN1557_0741</name>
    <name evidence="4" type="ORF">pVAPN1572_0741</name>
</gene>
<evidence type="ECO:0000313" key="3">
    <source>
        <dbReference type="EMBL" id="ARX59970.1"/>
    </source>
</evidence>
<accession>A0A1Z1UWW3</accession>
<dbReference type="EMBL" id="KX443401">
    <property type="protein sequence ID" value="ARX60113.1"/>
    <property type="molecule type" value="Genomic_DNA"/>
</dbReference>
<geneLocation type="plasmid" evidence="4">
    <name>pVAPN1572</name>
</geneLocation>
<feature type="region of interest" description="Disordered" evidence="1">
    <location>
        <begin position="19"/>
        <end position="48"/>
    </location>
</feature>
<evidence type="ECO:0000313" key="2">
    <source>
        <dbReference type="EMBL" id="ARX59823.1"/>
    </source>
</evidence>
<evidence type="ECO:0000256" key="1">
    <source>
        <dbReference type="SAM" id="MobiDB-lite"/>
    </source>
</evidence>